<evidence type="ECO:0000256" key="12">
    <source>
        <dbReference type="SAM" id="Coils"/>
    </source>
</evidence>
<dbReference type="CDD" id="cd12151">
    <property type="entry name" value="F1-ATPase_gamma"/>
    <property type="match status" value="1"/>
</dbReference>
<dbReference type="GO" id="GO:0045259">
    <property type="term" value="C:proton-transporting ATP synthase complex"/>
    <property type="evidence" value="ECO:0007669"/>
    <property type="project" value="UniProtKB-KW"/>
</dbReference>
<dbReference type="EMBL" id="AENN01000011">
    <property type="protein sequence ID" value="EFR31509.1"/>
    <property type="molecule type" value="Genomic_DNA"/>
</dbReference>
<protein>
    <recommendedName>
        <fullName evidence="11">ATP synthase gamma chain</fullName>
    </recommendedName>
    <alternativeName>
        <fullName evidence="11">ATP synthase F1 sector gamma subunit</fullName>
    </alternativeName>
    <alternativeName>
        <fullName evidence="11">F-ATPase gamma subunit</fullName>
    </alternativeName>
</protein>
<dbReference type="GO" id="GO:0005524">
    <property type="term" value="F:ATP binding"/>
    <property type="evidence" value="ECO:0007669"/>
    <property type="project" value="UniProtKB-UniRule"/>
</dbReference>
<dbReference type="OrthoDB" id="9812769at2"/>
<keyword evidence="13" id="KW-0378">Hydrolase</keyword>
<dbReference type="STRING" id="908337.HMPREF9257_0330"/>
<dbReference type="PROSITE" id="PS00153">
    <property type="entry name" value="ATPASE_GAMMA"/>
    <property type="match status" value="1"/>
</dbReference>
<dbReference type="GO" id="GO:0016787">
    <property type="term" value="F:hydrolase activity"/>
    <property type="evidence" value="ECO:0007669"/>
    <property type="project" value="UniProtKB-KW"/>
</dbReference>
<keyword evidence="12" id="KW-0175">Coiled coil</keyword>
<keyword evidence="9 11" id="KW-0139">CF(1)</keyword>
<evidence type="ECO:0000256" key="9">
    <source>
        <dbReference type="ARBA" id="ARBA00023196"/>
    </source>
</evidence>
<dbReference type="Proteomes" id="UP000005990">
    <property type="component" value="Unassembled WGS sequence"/>
</dbReference>
<evidence type="ECO:0000256" key="10">
    <source>
        <dbReference type="ARBA" id="ARBA00023310"/>
    </source>
</evidence>
<keyword evidence="8 11" id="KW-0472">Membrane</keyword>
<comment type="subcellular location">
    <subcellularLocation>
        <location evidence="11">Cell membrane</location>
        <topology evidence="11">Peripheral membrane protein</topology>
    </subcellularLocation>
    <subcellularLocation>
        <location evidence="2">Membrane</location>
        <topology evidence="2">Peripheral membrane protein</topology>
    </subcellularLocation>
</comment>
<evidence type="ECO:0000256" key="11">
    <source>
        <dbReference type="HAMAP-Rule" id="MF_00815"/>
    </source>
</evidence>
<sequence>MALNEIKKKMNSIQKTSQITNAMRLVSTTKYNSIVIESAKYDAYSQKIKEMVSSVIRPDIQYDLDASPVVDEDGNNDSLINFHSMMEVRPVNKVGFLVITSDKGLAGNYNTSILKEFRDQARKYRKDQIEVLAIGAPIAKFCRENGYHLAYERYHLSDYPSFTEVRNIIREAVNLFKDKTYDELYLCYNHSINVLVNECRFERILPISPENIRHLHEENKDKVDPQVLIEPDVNQVLDFLLPLYAQTQIYGAVIDAKTAEQSARMQAMGQATDNAEKLIADLQQEYHHERQKRITNEIIEITNGANAQVKEKKG</sequence>
<evidence type="ECO:0000313" key="13">
    <source>
        <dbReference type="EMBL" id="EFR31509.1"/>
    </source>
</evidence>
<accession>E4KNG8</accession>
<dbReference type="InterPro" id="IPR023632">
    <property type="entry name" value="ATP_synth_F1_gsu_CS"/>
</dbReference>
<keyword evidence="4 11" id="KW-0813">Transport</keyword>
<dbReference type="GO" id="GO:0042777">
    <property type="term" value="P:proton motive force-driven plasma membrane ATP synthesis"/>
    <property type="evidence" value="ECO:0007669"/>
    <property type="project" value="UniProtKB-UniRule"/>
</dbReference>
<gene>
    <name evidence="11 13" type="primary">atpG</name>
    <name evidence="13" type="ORF">HMPREF9257_0330</name>
</gene>
<name>E4KNG8_9LACT</name>
<comment type="function">
    <text evidence="1 11">Produces ATP from ADP in the presence of a proton gradient across the membrane. The gamma chain is believed to be important in regulating ATPase activity and the flow of protons through the CF(0) complex.</text>
</comment>
<keyword evidence="6 11" id="KW-0375">Hydrogen ion transport</keyword>
<evidence type="ECO:0000256" key="6">
    <source>
        <dbReference type="ARBA" id="ARBA00022781"/>
    </source>
</evidence>
<dbReference type="AlphaFoldDB" id="E4KNG8"/>
<keyword evidence="7 11" id="KW-0406">Ion transport</keyword>
<comment type="caution">
    <text evidence="13">The sequence shown here is derived from an EMBL/GenBank/DDBJ whole genome shotgun (WGS) entry which is preliminary data.</text>
</comment>
<dbReference type="PANTHER" id="PTHR11693">
    <property type="entry name" value="ATP SYNTHASE GAMMA CHAIN"/>
    <property type="match status" value="1"/>
</dbReference>
<evidence type="ECO:0000256" key="2">
    <source>
        <dbReference type="ARBA" id="ARBA00004170"/>
    </source>
</evidence>
<dbReference type="InterPro" id="IPR000131">
    <property type="entry name" value="ATP_synth_F1_gsu"/>
</dbReference>
<evidence type="ECO:0000256" key="3">
    <source>
        <dbReference type="ARBA" id="ARBA00007681"/>
    </source>
</evidence>
<dbReference type="PRINTS" id="PR00126">
    <property type="entry name" value="ATPASEGAMMA"/>
</dbReference>
<organism evidence="13 14">
    <name type="scientific">Eremococcus coleocola ACS-139-V-Col8</name>
    <dbReference type="NCBI Taxonomy" id="908337"/>
    <lineage>
        <taxon>Bacteria</taxon>
        <taxon>Bacillati</taxon>
        <taxon>Bacillota</taxon>
        <taxon>Bacilli</taxon>
        <taxon>Lactobacillales</taxon>
        <taxon>Aerococcaceae</taxon>
        <taxon>Eremococcus</taxon>
    </lineage>
</organism>
<evidence type="ECO:0000313" key="14">
    <source>
        <dbReference type="Proteomes" id="UP000005990"/>
    </source>
</evidence>
<keyword evidence="10 11" id="KW-0066">ATP synthesis</keyword>
<dbReference type="HAMAP" id="MF_00815">
    <property type="entry name" value="ATP_synth_gamma_bact"/>
    <property type="match status" value="1"/>
</dbReference>
<dbReference type="RefSeq" id="WP_006418043.1">
    <property type="nucleotide sequence ID" value="NZ_AENN01000011.1"/>
</dbReference>
<dbReference type="NCBIfam" id="TIGR01146">
    <property type="entry name" value="ATPsyn_F1gamma"/>
    <property type="match status" value="1"/>
</dbReference>
<evidence type="ECO:0000256" key="1">
    <source>
        <dbReference type="ARBA" id="ARBA00003456"/>
    </source>
</evidence>
<dbReference type="SUPFAM" id="SSF52943">
    <property type="entry name" value="ATP synthase (F1-ATPase), gamma subunit"/>
    <property type="match status" value="1"/>
</dbReference>
<proteinExistence type="inferred from homology"/>
<feature type="coiled-coil region" evidence="12">
    <location>
        <begin position="265"/>
        <end position="292"/>
    </location>
</feature>
<comment type="similarity">
    <text evidence="3 11">Belongs to the ATPase gamma chain family.</text>
</comment>
<dbReference type="Gene3D" id="1.10.287.80">
    <property type="entry name" value="ATP synthase, gamma subunit, helix hairpin domain"/>
    <property type="match status" value="2"/>
</dbReference>
<dbReference type="Gene3D" id="3.40.1380.10">
    <property type="match status" value="1"/>
</dbReference>
<comment type="subunit">
    <text evidence="11">F-type ATPases have 2 components, CF(1) - the catalytic core - and CF(0) - the membrane proton channel. CF(1) has five subunits: alpha(3), beta(3), gamma(1), delta(1), epsilon(1). CF(0) has three main subunits: a, b and c.</text>
</comment>
<keyword evidence="5 11" id="KW-1003">Cell membrane</keyword>
<evidence type="ECO:0000256" key="7">
    <source>
        <dbReference type="ARBA" id="ARBA00023065"/>
    </source>
</evidence>
<evidence type="ECO:0000256" key="5">
    <source>
        <dbReference type="ARBA" id="ARBA00022475"/>
    </source>
</evidence>
<dbReference type="Pfam" id="PF00231">
    <property type="entry name" value="ATP-synt"/>
    <property type="match status" value="1"/>
</dbReference>
<dbReference type="eggNOG" id="COG0224">
    <property type="taxonomic scope" value="Bacteria"/>
</dbReference>
<dbReference type="GO" id="GO:0046933">
    <property type="term" value="F:proton-transporting ATP synthase activity, rotational mechanism"/>
    <property type="evidence" value="ECO:0007669"/>
    <property type="project" value="UniProtKB-UniRule"/>
</dbReference>
<evidence type="ECO:0000256" key="4">
    <source>
        <dbReference type="ARBA" id="ARBA00022448"/>
    </source>
</evidence>
<evidence type="ECO:0000256" key="8">
    <source>
        <dbReference type="ARBA" id="ARBA00023136"/>
    </source>
</evidence>
<dbReference type="PANTHER" id="PTHR11693:SF22">
    <property type="entry name" value="ATP SYNTHASE SUBUNIT GAMMA, MITOCHONDRIAL"/>
    <property type="match status" value="1"/>
</dbReference>
<reference evidence="13 14" key="1">
    <citation type="submission" date="2010-10" db="EMBL/GenBank/DDBJ databases">
        <authorList>
            <person name="Durkin A.S."/>
            <person name="Madupu R."/>
            <person name="Torralba M."/>
            <person name="Gillis M."/>
            <person name="Methe B."/>
            <person name="Sutton G."/>
            <person name="Nelson K.E."/>
        </authorList>
    </citation>
    <scope>NUCLEOTIDE SEQUENCE [LARGE SCALE GENOMIC DNA]</scope>
    <source>
        <strain evidence="13 14">ACS-139-V-Col8</strain>
    </source>
</reference>
<dbReference type="GO" id="GO:0005886">
    <property type="term" value="C:plasma membrane"/>
    <property type="evidence" value="ECO:0007669"/>
    <property type="project" value="UniProtKB-SubCell"/>
</dbReference>
<keyword evidence="14" id="KW-1185">Reference proteome</keyword>
<dbReference type="InterPro" id="IPR035968">
    <property type="entry name" value="ATP_synth_F1_ATPase_gsu"/>
</dbReference>